<gene>
    <name evidence="4" type="ORF">VIN01S_08450</name>
</gene>
<dbReference type="Gene3D" id="3.90.1750.20">
    <property type="entry name" value="Putative Large Serine Recombinase, Chain B, Domain 2"/>
    <property type="match status" value="1"/>
</dbReference>
<protein>
    <submittedName>
        <fullName evidence="4">Site-specific recombinase</fullName>
    </submittedName>
</protein>
<reference evidence="4 5" key="1">
    <citation type="submission" date="2019-06" db="EMBL/GenBank/DDBJ databases">
        <title>Whole genome shotgun sequence of Vibrio inusitatus NBRC 102082.</title>
        <authorList>
            <person name="Hosoyama A."/>
            <person name="Uohara A."/>
            <person name="Ohji S."/>
            <person name="Ichikawa N."/>
        </authorList>
    </citation>
    <scope>NUCLEOTIDE SEQUENCE [LARGE SCALE GENOMIC DNA]</scope>
    <source>
        <strain evidence="4 5">NBRC 102082</strain>
    </source>
</reference>
<name>A0A4Y3HSW4_9VIBR</name>
<evidence type="ECO:0000313" key="4">
    <source>
        <dbReference type="EMBL" id="GEA50041.1"/>
    </source>
</evidence>
<dbReference type="InterPro" id="IPR006119">
    <property type="entry name" value="Resolv_N"/>
</dbReference>
<proteinExistence type="predicted"/>
<feature type="domain" description="Resolvase/invertase-type recombinase catalytic" evidence="3">
    <location>
        <begin position="3"/>
        <end position="162"/>
    </location>
</feature>
<evidence type="ECO:0000256" key="2">
    <source>
        <dbReference type="ARBA" id="ARBA00023172"/>
    </source>
</evidence>
<dbReference type="InterPro" id="IPR036162">
    <property type="entry name" value="Resolvase-like_N_sf"/>
</dbReference>
<keyword evidence="5" id="KW-1185">Reference proteome</keyword>
<dbReference type="RefSeq" id="WP_167496157.1">
    <property type="nucleotide sequence ID" value="NZ_BJLF01000003.1"/>
</dbReference>
<dbReference type="SMART" id="SM00857">
    <property type="entry name" value="Resolvase"/>
    <property type="match status" value="1"/>
</dbReference>
<dbReference type="Proteomes" id="UP000318717">
    <property type="component" value="Unassembled WGS sequence"/>
</dbReference>
<dbReference type="GO" id="GO:0000150">
    <property type="term" value="F:DNA strand exchange activity"/>
    <property type="evidence" value="ECO:0007669"/>
    <property type="project" value="InterPro"/>
</dbReference>
<evidence type="ECO:0000259" key="3">
    <source>
        <dbReference type="SMART" id="SM00857"/>
    </source>
</evidence>
<dbReference type="Pfam" id="PF00239">
    <property type="entry name" value="Resolvase"/>
    <property type="match status" value="1"/>
</dbReference>
<dbReference type="Pfam" id="PF07508">
    <property type="entry name" value="Recombinase"/>
    <property type="match status" value="1"/>
</dbReference>
<dbReference type="Gene3D" id="3.40.50.1390">
    <property type="entry name" value="Resolvase, N-terminal catalytic domain"/>
    <property type="match status" value="1"/>
</dbReference>
<dbReference type="InterPro" id="IPR011109">
    <property type="entry name" value="DNA_bind_recombinase_dom"/>
</dbReference>
<comment type="caution">
    <text evidence="4">The sequence shown here is derived from an EMBL/GenBank/DDBJ whole genome shotgun (WGS) entry which is preliminary data.</text>
</comment>
<dbReference type="GO" id="GO:0003677">
    <property type="term" value="F:DNA binding"/>
    <property type="evidence" value="ECO:0007669"/>
    <property type="project" value="UniProtKB-KW"/>
</dbReference>
<dbReference type="EMBL" id="BJLF01000003">
    <property type="protein sequence ID" value="GEA50041.1"/>
    <property type="molecule type" value="Genomic_DNA"/>
</dbReference>
<evidence type="ECO:0000256" key="1">
    <source>
        <dbReference type="ARBA" id="ARBA00023125"/>
    </source>
</evidence>
<evidence type="ECO:0000313" key="5">
    <source>
        <dbReference type="Proteomes" id="UP000318717"/>
    </source>
</evidence>
<keyword evidence="2" id="KW-0233">DNA recombination</keyword>
<keyword evidence="1" id="KW-0238">DNA-binding</keyword>
<dbReference type="SUPFAM" id="SSF53041">
    <property type="entry name" value="Resolvase-like"/>
    <property type="match status" value="1"/>
</dbReference>
<dbReference type="PANTHER" id="PTHR30461:SF2">
    <property type="entry name" value="SERINE RECOMBINASE PINE-RELATED"/>
    <property type="match status" value="1"/>
</dbReference>
<dbReference type="InterPro" id="IPR050639">
    <property type="entry name" value="SSR_resolvase"/>
</dbReference>
<dbReference type="InterPro" id="IPR038109">
    <property type="entry name" value="DNA_bind_recomb_sf"/>
</dbReference>
<sequence>MLAYSYKRFSSKHQAQGHSIERQTKLAEDYCKSNSLELSTLSFEDLGVSAWTEANTKEDAGLGQFLSVLESGAIKTPCYLLVESLDRLSRAKIKVAMNQLWRITDYDVVVVTLLDQKTYTKDMDFTDFLMAGLIMERSHEESQTKSKRLKAAWAKKRSNQDMHSKAPFWLDRIKGDPDRPDGYYLNKHQATVQRVFEMASDGLGHYTITGILNKEQVPSPTARDWNGSSVSKLLRYRQVIGEYQPCTVENKVATPIGDTIKDYYPSAISKELFNKVQLGINQRLKKYKTHTGGSTTTHRNVLRDVGRCSCGKYLSLVKKRQRYYLQCIGSRSGLCSIRAIQMDAFEKFLRQYFMSPIFHNHWVSADKANADIDIKINKLKLEQDESNKALRGLLSVIETNSNPLILQKVSELSERITERSKTIAELEESKGTGNKQQSLYETSKLIDLAYAIEDEPENLTARVKLKQLLNATFDYFEMTRVDSDNGKALYYFIELGFNGKPLKYKSIDAPTALQNANKREIWFAWSDKPRIKLTEEQKRAVIEQFRYYP</sequence>
<accession>A0A4Y3HSW4</accession>
<dbReference type="CDD" id="cd00338">
    <property type="entry name" value="Ser_Recombinase"/>
    <property type="match status" value="1"/>
</dbReference>
<dbReference type="AlphaFoldDB" id="A0A4Y3HSW4"/>
<dbReference type="PANTHER" id="PTHR30461">
    <property type="entry name" value="DNA-INVERTASE FROM LAMBDOID PROPHAGE"/>
    <property type="match status" value="1"/>
</dbReference>
<organism evidence="4 5">
    <name type="scientific">Vibrio inusitatus NBRC 102082</name>
    <dbReference type="NCBI Taxonomy" id="1219070"/>
    <lineage>
        <taxon>Bacteria</taxon>
        <taxon>Pseudomonadati</taxon>
        <taxon>Pseudomonadota</taxon>
        <taxon>Gammaproteobacteria</taxon>
        <taxon>Vibrionales</taxon>
        <taxon>Vibrionaceae</taxon>
        <taxon>Vibrio</taxon>
    </lineage>
</organism>